<organism evidence="1 2">
    <name type="scientific">Shewanella electrodiphila</name>
    <dbReference type="NCBI Taxonomy" id="934143"/>
    <lineage>
        <taxon>Bacteria</taxon>
        <taxon>Pseudomonadati</taxon>
        <taxon>Pseudomonadota</taxon>
        <taxon>Gammaproteobacteria</taxon>
        <taxon>Alteromonadales</taxon>
        <taxon>Shewanellaceae</taxon>
        <taxon>Shewanella</taxon>
    </lineage>
</organism>
<comment type="caution">
    <text evidence="1">The sequence shown here is derived from an EMBL/GenBank/DDBJ whole genome shotgun (WGS) entry which is preliminary data.</text>
</comment>
<dbReference type="Proteomes" id="UP001202134">
    <property type="component" value="Unassembled WGS sequence"/>
</dbReference>
<evidence type="ECO:0000313" key="2">
    <source>
        <dbReference type="Proteomes" id="UP001202134"/>
    </source>
</evidence>
<sequence length="163" mass="18356">MAKISAELREKNKKKYDQVILEMFLAEGWDSITLNTVSAKLDIRKSTVQGYYPAKSNFAEALSGKVFPRAMKELDFQSPEQFIESWKNSLIESKMFKMVIHMLVSNATRSDTSAMTLVGLGRLKQLLTNKFGEKNADNIMYHVLGLSVIKLAGDTVNLSEIDD</sequence>
<evidence type="ECO:0000313" key="1">
    <source>
        <dbReference type="EMBL" id="MCL1047300.1"/>
    </source>
</evidence>
<gene>
    <name evidence="1" type="ORF">L2737_18535</name>
</gene>
<keyword evidence="2" id="KW-1185">Reference proteome</keyword>
<dbReference type="RefSeq" id="WP_248956719.1">
    <property type="nucleotide sequence ID" value="NZ_JAKIKU010000013.1"/>
</dbReference>
<dbReference type="SUPFAM" id="SSF46689">
    <property type="entry name" value="Homeodomain-like"/>
    <property type="match status" value="1"/>
</dbReference>
<dbReference type="InterPro" id="IPR009057">
    <property type="entry name" value="Homeodomain-like_sf"/>
</dbReference>
<name>A0ABT0KV86_9GAMM</name>
<accession>A0ABT0KV86</accession>
<reference evidence="1 2" key="1">
    <citation type="submission" date="2022-01" db="EMBL/GenBank/DDBJ databases">
        <title>Whole genome-based taxonomy of the Shewanellaceae.</title>
        <authorList>
            <person name="Martin-Rodriguez A.J."/>
        </authorList>
    </citation>
    <scope>NUCLEOTIDE SEQUENCE [LARGE SCALE GENOMIC DNA]</scope>
    <source>
        <strain evidence="1 2">DSM 24955</strain>
    </source>
</reference>
<proteinExistence type="predicted"/>
<dbReference type="Gene3D" id="1.10.357.10">
    <property type="entry name" value="Tetracycline Repressor, domain 2"/>
    <property type="match status" value="1"/>
</dbReference>
<dbReference type="Pfam" id="PF18285">
    <property type="entry name" value="LuxT_C"/>
    <property type="match status" value="1"/>
</dbReference>
<protein>
    <recommendedName>
        <fullName evidence="3">HTH tetR-type domain-containing protein</fullName>
    </recommendedName>
</protein>
<evidence type="ECO:0008006" key="3">
    <source>
        <dbReference type="Google" id="ProtNLM"/>
    </source>
</evidence>
<dbReference type="EMBL" id="JAKIKU010000013">
    <property type="protein sequence ID" value="MCL1047300.1"/>
    <property type="molecule type" value="Genomic_DNA"/>
</dbReference>